<evidence type="ECO:0000256" key="1">
    <source>
        <dbReference type="ARBA" id="ARBA00004141"/>
    </source>
</evidence>
<feature type="transmembrane region" description="Helical" evidence="9">
    <location>
        <begin position="117"/>
        <end position="147"/>
    </location>
</feature>
<feature type="transmembrane region" description="Helical" evidence="9">
    <location>
        <begin position="183"/>
        <end position="202"/>
    </location>
</feature>
<reference evidence="11" key="1">
    <citation type="journal article" date="2019" name="Int. J. Syst. Evol. Microbiol.">
        <title>The Global Catalogue of Microorganisms (GCM) 10K type strain sequencing project: providing services to taxonomists for standard genome sequencing and annotation.</title>
        <authorList>
            <consortium name="The Broad Institute Genomics Platform"/>
            <consortium name="The Broad Institute Genome Sequencing Center for Infectious Disease"/>
            <person name="Wu L."/>
            <person name="Ma J."/>
        </authorList>
    </citation>
    <scope>NUCLEOTIDE SEQUENCE [LARGE SCALE GENOMIC DNA]</scope>
    <source>
        <strain evidence="11">JCM 17110</strain>
    </source>
</reference>
<feature type="transmembrane region" description="Helical" evidence="9">
    <location>
        <begin position="44"/>
        <end position="64"/>
    </location>
</feature>
<evidence type="ECO:0000256" key="6">
    <source>
        <dbReference type="ARBA" id="ARBA00022989"/>
    </source>
</evidence>
<evidence type="ECO:0000256" key="3">
    <source>
        <dbReference type="ARBA" id="ARBA00022448"/>
    </source>
</evidence>
<feature type="transmembrane region" description="Helical" evidence="9">
    <location>
        <begin position="409"/>
        <end position="427"/>
    </location>
</feature>
<dbReference type="EMBL" id="BAABCX010000002">
    <property type="protein sequence ID" value="GAA3539215.1"/>
    <property type="molecule type" value="Genomic_DNA"/>
</dbReference>
<dbReference type="Gene3D" id="1.20.1730.10">
    <property type="entry name" value="Sodium/glucose cotransporter"/>
    <property type="match status" value="1"/>
</dbReference>
<dbReference type="CDD" id="cd10322">
    <property type="entry name" value="SLC5sbd"/>
    <property type="match status" value="1"/>
</dbReference>
<dbReference type="PROSITE" id="PS50283">
    <property type="entry name" value="NA_SOLUT_SYMP_3"/>
    <property type="match status" value="1"/>
</dbReference>
<feature type="transmembrane region" description="Helical" evidence="9">
    <location>
        <begin position="433"/>
        <end position="451"/>
    </location>
</feature>
<organism evidence="10 11">
    <name type="scientific">Zobellella aerophila</name>
    <dbReference type="NCBI Taxonomy" id="870480"/>
    <lineage>
        <taxon>Bacteria</taxon>
        <taxon>Pseudomonadati</taxon>
        <taxon>Pseudomonadota</taxon>
        <taxon>Gammaproteobacteria</taxon>
        <taxon>Aeromonadales</taxon>
        <taxon>Aeromonadaceae</taxon>
        <taxon>Zobellella</taxon>
    </lineage>
</organism>
<keyword evidence="4 9" id="KW-0812">Transmembrane</keyword>
<feature type="transmembrane region" description="Helical" evidence="9">
    <location>
        <begin position="302"/>
        <end position="323"/>
    </location>
</feature>
<evidence type="ECO:0000256" key="9">
    <source>
        <dbReference type="SAM" id="Phobius"/>
    </source>
</evidence>
<dbReference type="PANTHER" id="PTHR48086:SF7">
    <property type="entry name" value="SODIUM-SOLUTE SYMPORTER-RELATED"/>
    <property type="match status" value="1"/>
</dbReference>
<dbReference type="Proteomes" id="UP001500795">
    <property type="component" value="Unassembled WGS sequence"/>
</dbReference>
<keyword evidence="7 9" id="KW-0472">Membrane</keyword>
<evidence type="ECO:0000256" key="2">
    <source>
        <dbReference type="ARBA" id="ARBA00006434"/>
    </source>
</evidence>
<keyword evidence="11" id="KW-1185">Reference proteome</keyword>
<protein>
    <submittedName>
        <fullName evidence="10">Sodium:solute symporter</fullName>
    </submittedName>
</protein>
<dbReference type="InterPro" id="IPR050277">
    <property type="entry name" value="Sodium:Solute_Symporter"/>
</dbReference>
<comment type="subcellular location">
    <subcellularLocation>
        <location evidence="1">Membrane</location>
        <topology evidence="1">Multi-pass membrane protein</topology>
    </subcellularLocation>
</comment>
<comment type="caution">
    <text evidence="10">The sequence shown here is derived from an EMBL/GenBank/DDBJ whole genome shotgun (WGS) entry which is preliminary data.</text>
</comment>
<dbReference type="Pfam" id="PF00474">
    <property type="entry name" value="SSF"/>
    <property type="match status" value="1"/>
</dbReference>
<dbReference type="InterPro" id="IPR001734">
    <property type="entry name" value="Na/solute_symporter"/>
</dbReference>
<dbReference type="InterPro" id="IPR038377">
    <property type="entry name" value="Na/Glc_symporter_sf"/>
</dbReference>
<evidence type="ECO:0000256" key="5">
    <source>
        <dbReference type="ARBA" id="ARBA00022847"/>
    </source>
</evidence>
<evidence type="ECO:0000256" key="8">
    <source>
        <dbReference type="RuleBase" id="RU362091"/>
    </source>
</evidence>
<keyword evidence="6 9" id="KW-1133">Transmembrane helix</keyword>
<keyword evidence="3" id="KW-0813">Transport</keyword>
<feature type="transmembrane region" description="Helical" evidence="9">
    <location>
        <begin position="222"/>
        <end position="240"/>
    </location>
</feature>
<feature type="transmembrane region" description="Helical" evidence="9">
    <location>
        <begin position="380"/>
        <end position="402"/>
    </location>
</feature>
<evidence type="ECO:0000256" key="4">
    <source>
        <dbReference type="ARBA" id="ARBA00022692"/>
    </source>
</evidence>
<comment type="similarity">
    <text evidence="2 8">Belongs to the sodium:solute symporter (SSF) (TC 2.A.21) family.</text>
</comment>
<keyword evidence="5" id="KW-0769">Symport</keyword>
<evidence type="ECO:0000256" key="7">
    <source>
        <dbReference type="ARBA" id="ARBA00023136"/>
    </source>
</evidence>
<evidence type="ECO:0000313" key="11">
    <source>
        <dbReference type="Proteomes" id="UP001500795"/>
    </source>
</evidence>
<sequence>MEWYIGYTIVYFMMMFAIGGYYFFKVKTSDAYLIAGWNMGYWKITGTLISTWCGAAAFIGWVGMGFTKGISGYFMFALPGILVSLLLIIFFSRPLRRLKLFTLADLFGKRFGRKAGVVPSVFSAFIYSVPATALQIVGMSTVFNVIFGIDMDTGLMLSFALILGFTILGGLEATIVTDALQSVIVIAGIIILAVCSVTYAGGLENALFNTPTEFLTPIPDGRALEVVTFALTVAPFYLVWQSTWQRIFASKTEEVAIKAGVTGFGLVMLISFLPYCIGVLARQFVPLDTRADLVFSFVTMELLHPAIGGIVIIGLLSALMTGADSYILQGSSNISHDLYCGFVNKQATEAQKMRSARVSVVIMSVLSLGVSFMMTDIISMYQWALRISATTLIFPFLAAMFWKRVTASGCIASMIGAMSITVLWPLFDTGIDAAYPGFFVSIMALWVVSKLTSHSREEEARAFYWSGINQEVSKNSSQVTGDQAANYTIATKS</sequence>
<accession>A0ABP6VPI5</accession>
<gene>
    <name evidence="10" type="ORF">GCM10022394_18640</name>
</gene>
<feature type="transmembrane region" description="Helical" evidence="9">
    <location>
        <begin position="153"/>
        <end position="171"/>
    </location>
</feature>
<feature type="transmembrane region" description="Helical" evidence="9">
    <location>
        <begin position="70"/>
        <end position="91"/>
    </location>
</feature>
<proteinExistence type="inferred from homology"/>
<dbReference type="PANTHER" id="PTHR48086">
    <property type="entry name" value="SODIUM/PROLINE SYMPORTER-RELATED"/>
    <property type="match status" value="1"/>
</dbReference>
<feature type="transmembrane region" description="Helical" evidence="9">
    <location>
        <begin position="261"/>
        <end position="282"/>
    </location>
</feature>
<feature type="transmembrane region" description="Helical" evidence="9">
    <location>
        <begin position="355"/>
        <end position="374"/>
    </location>
</feature>
<name>A0ABP6VPI5_9GAMM</name>
<feature type="transmembrane region" description="Helical" evidence="9">
    <location>
        <begin position="6"/>
        <end position="24"/>
    </location>
</feature>
<evidence type="ECO:0000313" key="10">
    <source>
        <dbReference type="EMBL" id="GAA3539215.1"/>
    </source>
</evidence>